<organism evidence="3 4">
    <name type="scientific">Brevibacillus reuszeri</name>
    <dbReference type="NCBI Taxonomy" id="54915"/>
    <lineage>
        <taxon>Bacteria</taxon>
        <taxon>Bacillati</taxon>
        <taxon>Bacillota</taxon>
        <taxon>Bacilli</taxon>
        <taxon>Bacillales</taxon>
        <taxon>Paenibacillaceae</taxon>
        <taxon>Brevibacillus</taxon>
    </lineage>
</organism>
<dbReference type="InterPro" id="IPR009526">
    <property type="entry name" value="DUF1146"/>
</dbReference>
<evidence type="ECO:0000313" key="3">
    <source>
        <dbReference type="EMBL" id="KNB71848.1"/>
    </source>
</evidence>
<dbReference type="EMBL" id="BJON01000005">
    <property type="protein sequence ID" value="GED67529.1"/>
    <property type="molecule type" value="Genomic_DNA"/>
</dbReference>
<feature type="transmembrane region" description="Helical" evidence="1">
    <location>
        <begin position="45"/>
        <end position="67"/>
    </location>
</feature>
<sequence length="76" mass="8732">MSQEIYGFLSIILSIVFIGLAWWALQSFRFEKIVKKPSGAQAKLLQIFLSIVIGYEVSRFFLDYLGWSLAFGNMFS</sequence>
<reference evidence="4" key="1">
    <citation type="submission" date="2015-07" db="EMBL/GenBank/DDBJ databases">
        <title>Genome sequencing project for genomic taxonomy and phylogenomics of Bacillus-like bacteria.</title>
        <authorList>
            <person name="Liu B."/>
            <person name="Wang J."/>
            <person name="Zhu Y."/>
            <person name="Liu G."/>
            <person name="Chen Q."/>
            <person name="Chen Z."/>
            <person name="Lan J."/>
            <person name="Che J."/>
            <person name="Ge C."/>
            <person name="Shi H."/>
            <person name="Pan Z."/>
            <person name="Liu X."/>
        </authorList>
    </citation>
    <scope>NUCLEOTIDE SEQUENCE [LARGE SCALE GENOMIC DNA]</scope>
    <source>
        <strain evidence="4">DSM 9887</strain>
    </source>
</reference>
<evidence type="ECO:0000313" key="5">
    <source>
        <dbReference type="Proteomes" id="UP000319578"/>
    </source>
</evidence>
<dbReference type="RefSeq" id="WP_049740889.1">
    <property type="nucleotide sequence ID" value="NZ_BJON01000005.1"/>
</dbReference>
<evidence type="ECO:0000313" key="4">
    <source>
        <dbReference type="Proteomes" id="UP000036834"/>
    </source>
</evidence>
<evidence type="ECO:0000313" key="2">
    <source>
        <dbReference type="EMBL" id="GED67529.1"/>
    </source>
</evidence>
<feature type="transmembrane region" description="Helical" evidence="1">
    <location>
        <begin position="6"/>
        <end position="25"/>
    </location>
</feature>
<proteinExistence type="predicted"/>
<keyword evidence="5" id="KW-1185">Reference proteome</keyword>
<dbReference type="STRING" id="54915.ADS79_24180"/>
<evidence type="ECO:0000256" key="1">
    <source>
        <dbReference type="SAM" id="Phobius"/>
    </source>
</evidence>
<protein>
    <submittedName>
        <fullName evidence="3">Membrane protein</fullName>
    </submittedName>
</protein>
<dbReference type="Pfam" id="PF06612">
    <property type="entry name" value="DUF1146"/>
    <property type="match status" value="1"/>
</dbReference>
<gene>
    <name evidence="3" type="ORF">ADS79_24180</name>
    <name evidence="2" type="ORF">BRE01_12310</name>
</gene>
<accession>A0A0K9YT26</accession>
<dbReference type="EMBL" id="LGIQ01000009">
    <property type="protein sequence ID" value="KNB71848.1"/>
    <property type="molecule type" value="Genomic_DNA"/>
</dbReference>
<dbReference type="NCBIfam" id="TIGR02327">
    <property type="entry name" value="int_mem_ywzB"/>
    <property type="match status" value="1"/>
</dbReference>
<keyword evidence="1" id="KW-0812">Transmembrane</keyword>
<keyword evidence="1" id="KW-1133">Transmembrane helix</keyword>
<dbReference type="AlphaFoldDB" id="A0A0K9YT26"/>
<reference evidence="2 5" key="3">
    <citation type="submission" date="2019-06" db="EMBL/GenBank/DDBJ databases">
        <title>Whole genome shotgun sequence of Brevibacillus reuszeri NBRC 15719.</title>
        <authorList>
            <person name="Hosoyama A."/>
            <person name="Uohara A."/>
            <person name="Ohji S."/>
            <person name="Ichikawa N."/>
        </authorList>
    </citation>
    <scope>NUCLEOTIDE SEQUENCE [LARGE SCALE GENOMIC DNA]</scope>
    <source>
        <strain evidence="2 5">NBRC 15719</strain>
    </source>
</reference>
<name>A0A0K9YT26_9BACL</name>
<dbReference type="PATRIC" id="fig|54915.3.peg.3976"/>
<dbReference type="Proteomes" id="UP000036834">
    <property type="component" value="Unassembled WGS sequence"/>
</dbReference>
<keyword evidence="1" id="KW-0472">Membrane</keyword>
<comment type="caution">
    <text evidence="3">The sequence shown here is derived from an EMBL/GenBank/DDBJ whole genome shotgun (WGS) entry which is preliminary data.</text>
</comment>
<dbReference type="Proteomes" id="UP000319578">
    <property type="component" value="Unassembled WGS sequence"/>
</dbReference>
<dbReference type="OrthoDB" id="1651016at2"/>
<reference evidence="3" key="2">
    <citation type="submission" date="2015-07" db="EMBL/GenBank/DDBJ databases">
        <title>MeaNS - Measles Nucleotide Surveillance Program.</title>
        <authorList>
            <person name="Tran T."/>
            <person name="Druce J."/>
        </authorList>
    </citation>
    <scope>NUCLEOTIDE SEQUENCE</scope>
    <source>
        <strain evidence="3">DSM 9887</strain>
    </source>
</reference>